<name>A0A8B9NMP3_9AVES</name>
<dbReference type="Gene3D" id="2.60.40.10">
    <property type="entry name" value="Immunoglobulins"/>
    <property type="match status" value="1"/>
</dbReference>
<evidence type="ECO:0000256" key="1">
    <source>
        <dbReference type="ARBA" id="ARBA00023319"/>
    </source>
</evidence>
<dbReference type="SUPFAM" id="SSF48726">
    <property type="entry name" value="Immunoglobulin"/>
    <property type="match status" value="1"/>
</dbReference>
<organism evidence="3 4">
    <name type="scientific">Accipiter nisus</name>
    <name type="common">Eurasian sparrowhawk</name>
    <dbReference type="NCBI Taxonomy" id="211598"/>
    <lineage>
        <taxon>Eukaryota</taxon>
        <taxon>Metazoa</taxon>
        <taxon>Chordata</taxon>
        <taxon>Craniata</taxon>
        <taxon>Vertebrata</taxon>
        <taxon>Euteleostomi</taxon>
        <taxon>Archelosauria</taxon>
        <taxon>Archosauria</taxon>
        <taxon>Dinosauria</taxon>
        <taxon>Saurischia</taxon>
        <taxon>Theropoda</taxon>
        <taxon>Coelurosauria</taxon>
        <taxon>Aves</taxon>
        <taxon>Neognathae</taxon>
        <taxon>Neoaves</taxon>
        <taxon>Telluraves</taxon>
        <taxon>Accipitrimorphae</taxon>
        <taxon>Accipitriformes</taxon>
        <taxon>Accipitridae</taxon>
        <taxon>Accipitrinae</taxon>
        <taxon>Accipiter</taxon>
    </lineage>
</organism>
<sequence length="99" mass="10262">VSVTVPTVFPLVACSGGAPSAAVVACLVDGYFPEPVKVTWDSGTSPAVSRTFPASRRPSGTFTLGSQLRLTGGDPAHLRCTVEHPASGFRKTTDGRNCK</sequence>
<accession>A0A8B9NMP3</accession>
<dbReference type="SMART" id="SM00407">
    <property type="entry name" value="IGc1"/>
    <property type="match status" value="1"/>
</dbReference>
<dbReference type="InterPro" id="IPR007110">
    <property type="entry name" value="Ig-like_dom"/>
</dbReference>
<protein>
    <recommendedName>
        <fullName evidence="2">Ig-like domain-containing protein</fullName>
    </recommendedName>
</protein>
<feature type="domain" description="Ig-like" evidence="2">
    <location>
        <begin position="6"/>
        <end position="84"/>
    </location>
</feature>
<dbReference type="InterPro" id="IPR003597">
    <property type="entry name" value="Ig_C1-set"/>
</dbReference>
<keyword evidence="1" id="KW-0393">Immunoglobulin domain</keyword>
<keyword evidence="4" id="KW-1185">Reference proteome</keyword>
<dbReference type="InterPro" id="IPR013783">
    <property type="entry name" value="Ig-like_fold"/>
</dbReference>
<evidence type="ECO:0000313" key="4">
    <source>
        <dbReference type="Proteomes" id="UP000694541"/>
    </source>
</evidence>
<dbReference type="PROSITE" id="PS50835">
    <property type="entry name" value="IG_LIKE"/>
    <property type="match status" value="1"/>
</dbReference>
<dbReference type="InterPro" id="IPR050380">
    <property type="entry name" value="Immune_Resp_Modulators"/>
</dbReference>
<evidence type="ECO:0000259" key="2">
    <source>
        <dbReference type="PROSITE" id="PS50835"/>
    </source>
</evidence>
<dbReference type="Pfam" id="PF07654">
    <property type="entry name" value="C1-set"/>
    <property type="match status" value="1"/>
</dbReference>
<dbReference type="Ensembl" id="ENSANIT00000024794.1">
    <property type="protein sequence ID" value="ENSANIP00000023996.1"/>
    <property type="gene ID" value="ENSANIG00000016272.1"/>
</dbReference>
<dbReference type="AlphaFoldDB" id="A0A8B9NMP3"/>
<dbReference type="Proteomes" id="UP000694541">
    <property type="component" value="Unplaced"/>
</dbReference>
<reference evidence="3" key="2">
    <citation type="submission" date="2025-09" db="UniProtKB">
        <authorList>
            <consortium name="Ensembl"/>
        </authorList>
    </citation>
    <scope>IDENTIFICATION</scope>
</reference>
<dbReference type="InterPro" id="IPR036179">
    <property type="entry name" value="Ig-like_dom_sf"/>
</dbReference>
<dbReference type="PANTHER" id="PTHR23411">
    <property type="entry name" value="TAPASIN"/>
    <property type="match status" value="1"/>
</dbReference>
<reference evidence="3" key="1">
    <citation type="submission" date="2025-08" db="UniProtKB">
        <authorList>
            <consortium name="Ensembl"/>
        </authorList>
    </citation>
    <scope>IDENTIFICATION</scope>
</reference>
<evidence type="ECO:0000313" key="3">
    <source>
        <dbReference type="Ensembl" id="ENSANIP00000023996.1"/>
    </source>
</evidence>
<proteinExistence type="predicted"/>